<organism evidence="2 3">
    <name type="scientific">Burkholderia pyrrocinia</name>
    <name type="common">Pseudomonas pyrrocinia</name>
    <dbReference type="NCBI Taxonomy" id="60550"/>
    <lineage>
        <taxon>Bacteria</taxon>
        <taxon>Pseudomonadati</taxon>
        <taxon>Pseudomonadota</taxon>
        <taxon>Betaproteobacteria</taxon>
        <taxon>Burkholderiales</taxon>
        <taxon>Burkholderiaceae</taxon>
        <taxon>Burkholderia</taxon>
        <taxon>Burkholderia cepacia complex</taxon>
    </lineage>
</organism>
<evidence type="ECO:0000313" key="3">
    <source>
        <dbReference type="Proteomes" id="UP000253104"/>
    </source>
</evidence>
<evidence type="ECO:0000259" key="1">
    <source>
        <dbReference type="SMART" id="SM00860"/>
    </source>
</evidence>
<dbReference type="AlphaFoldDB" id="A0A2Z5N331"/>
<dbReference type="InterPro" id="IPR018958">
    <property type="entry name" value="Knr4/Smi1-like_dom"/>
</dbReference>
<dbReference type="Proteomes" id="UP000253104">
    <property type="component" value="Chromosome mHSR5_B"/>
</dbReference>
<accession>A0A2Z5N331</accession>
<dbReference type="SMART" id="SM00860">
    <property type="entry name" value="SMI1_KNR4"/>
    <property type="match status" value="1"/>
</dbReference>
<dbReference type="SUPFAM" id="SSF160631">
    <property type="entry name" value="SMI1/KNR4-like"/>
    <property type="match status" value="1"/>
</dbReference>
<reference evidence="2 3" key="1">
    <citation type="journal article" date="2018" name="ISME J.">
        <title>Involvement of Burkholderiaceae and sulfurous volatiles in disease-suppressive soils.</title>
        <authorList>
            <person name="Carrion V.J."/>
            <person name="Cordovez V."/>
            <person name="Tyc O."/>
            <person name="Etalo D.W."/>
            <person name="de Bruijn I."/>
            <person name="de Jager V.C."/>
            <person name="Medema M.H."/>
            <person name="Eberl L."/>
            <person name="Raaijmakers J.M."/>
        </authorList>
    </citation>
    <scope>NUCLEOTIDE SEQUENCE [LARGE SCALE GENOMIC DNA]</scope>
    <source>
        <strain evidence="3">mHSR5</strain>
    </source>
</reference>
<gene>
    <name evidence="2" type="ORF">CUJ89_24250</name>
</gene>
<sequence length="227" mass="26121">MPAPLSNSRKILVSSMSRWMQSSCRTRKGGCWGRSQWTDWRMLSTRTIRIASPASATEREVTMTENLFFDCEKEIDPYDLETVELKIGARLPEELKRHYLKFNGGHPKRRYWNDPQMKFDALEVAGFRPIRYCKADHDNPRSLLDGGYLSLLERAVIPRGLLPFARDIAGNFFCVDLAENDVWHFAADAFDPDASPSENHTNARRRLVGTFQGFIDELVSLRMANFL</sequence>
<evidence type="ECO:0000313" key="2">
    <source>
        <dbReference type="EMBL" id="AXF23526.1"/>
    </source>
</evidence>
<dbReference type="OrthoDB" id="9131304at2"/>
<dbReference type="InterPro" id="IPR037883">
    <property type="entry name" value="Knr4/Smi1-like_sf"/>
</dbReference>
<dbReference type="Gene3D" id="3.40.1580.10">
    <property type="entry name" value="SMI1/KNR4-like"/>
    <property type="match status" value="1"/>
</dbReference>
<dbReference type="Pfam" id="PF09346">
    <property type="entry name" value="SMI1_KNR4"/>
    <property type="match status" value="1"/>
</dbReference>
<name>A0A2Z5N331_BURPY</name>
<protein>
    <recommendedName>
        <fullName evidence="1">Knr4/Smi1-like domain-containing protein</fullName>
    </recommendedName>
</protein>
<feature type="domain" description="Knr4/Smi1-like" evidence="1">
    <location>
        <begin position="74"/>
        <end position="217"/>
    </location>
</feature>
<proteinExistence type="predicted"/>
<dbReference type="EMBL" id="CP024903">
    <property type="protein sequence ID" value="AXF23526.1"/>
    <property type="molecule type" value="Genomic_DNA"/>
</dbReference>